<dbReference type="InterPro" id="IPR036412">
    <property type="entry name" value="HAD-like_sf"/>
</dbReference>
<comment type="pathway">
    <text evidence="4">Nucleotide-sugar biosynthesis; GDP-alpha-D-mannose biosynthesis; alpha-D-mannose 1-phosphate from D-fructose 6-phosphate: step 2/2.</text>
</comment>
<keyword evidence="4" id="KW-0963">Cytoplasm</keyword>
<comment type="cofactor">
    <cofactor evidence="3">
        <name>Mg(2+)</name>
        <dbReference type="ChEBI" id="CHEBI:18420"/>
    </cofactor>
</comment>
<feature type="binding site" evidence="3">
    <location>
        <position position="20"/>
    </location>
    <ligand>
        <name>Mg(2+)</name>
        <dbReference type="ChEBI" id="CHEBI:18420"/>
        <label>1</label>
    </ligand>
</feature>
<keyword evidence="3" id="KW-0460">Magnesium</keyword>
<feature type="binding site" evidence="2">
    <location>
        <position position="27"/>
    </location>
    <ligand>
        <name>alpha-D-mannose 1-phosphate</name>
        <dbReference type="ChEBI" id="CHEBI:58409"/>
    </ligand>
</feature>
<evidence type="ECO:0000313" key="6">
    <source>
        <dbReference type="Proteomes" id="UP000308199"/>
    </source>
</evidence>
<feature type="binding site" evidence="3">
    <location>
        <position position="18"/>
    </location>
    <ligand>
        <name>Mg(2+)</name>
        <dbReference type="ChEBI" id="CHEBI:18420"/>
        <label>1</label>
    </ligand>
</feature>
<comment type="function">
    <text evidence="4">Involved in the synthesis of the GDP-mannose and dolichol-phosphate-mannose required for a number of critical mannosyl transfer reactions.</text>
</comment>
<dbReference type="EC" id="5.4.2.8" evidence="4"/>
<comment type="subcellular location">
    <subcellularLocation>
        <location evidence="4">Cytoplasm</location>
    </subcellularLocation>
</comment>
<dbReference type="GO" id="GO:0009298">
    <property type="term" value="P:GDP-mannose biosynthetic process"/>
    <property type="evidence" value="ECO:0007669"/>
    <property type="project" value="InterPro"/>
</dbReference>
<dbReference type="Gene3D" id="3.40.50.1000">
    <property type="entry name" value="HAD superfamily/HAD-like"/>
    <property type="match status" value="1"/>
</dbReference>
<evidence type="ECO:0000256" key="2">
    <source>
        <dbReference type="PIRSR" id="PIRSR605002-2"/>
    </source>
</evidence>
<keyword evidence="6" id="KW-1185">Reference proteome</keyword>
<dbReference type="AlphaFoldDB" id="A0A4S4LJD1"/>
<dbReference type="InterPro" id="IPR005002">
    <property type="entry name" value="PMM"/>
</dbReference>
<gene>
    <name evidence="5" type="ORF">EW145_g249</name>
</gene>
<dbReference type="PANTHER" id="PTHR10466">
    <property type="entry name" value="PHOSPHOMANNOMUTASE"/>
    <property type="match status" value="1"/>
</dbReference>
<keyword evidence="3" id="KW-0479">Metal-binding</keyword>
<dbReference type="GO" id="GO:0005829">
    <property type="term" value="C:cytosol"/>
    <property type="evidence" value="ECO:0007669"/>
    <property type="project" value="TreeGrafter"/>
</dbReference>
<dbReference type="Proteomes" id="UP000308199">
    <property type="component" value="Unassembled WGS sequence"/>
</dbReference>
<proteinExistence type="inferred from homology"/>
<reference evidence="5 6" key="1">
    <citation type="submission" date="2019-02" db="EMBL/GenBank/DDBJ databases">
        <title>Genome sequencing of the rare red list fungi Phellinidium pouzarii.</title>
        <authorList>
            <person name="Buettner E."/>
            <person name="Kellner H."/>
        </authorList>
    </citation>
    <scope>NUCLEOTIDE SEQUENCE [LARGE SCALE GENOMIC DNA]</scope>
    <source>
        <strain evidence="5 6">DSM 108285</strain>
    </source>
</reference>
<feature type="active site" description="Proton donor/acceptor" evidence="1">
    <location>
        <position position="20"/>
    </location>
</feature>
<comment type="similarity">
    <text evidence="4">Belongs to the eukaryotic PMM family.</text>
</comment>
<dbReference type="GO" id="GO:0006487">
    <property type="term" value="P:protein N-linked glycosylation"/>
    <property type="evidence" value="ECO:0007669"/>
    <property type="project" value="TreeGrafter"/>
</dbReference>
<evidence type="ECO:0000256" key="3">
    <source>
        <dbReference type="PIRSR" id="PIRSR605002-3"/>
    </source>
</evidence>
<comment type="catalytic activity">
    <reaction evidence="4">
        <text>alpha-D-mannose 1-phosphate = D-mannose 6-phosphate</text>
        <dbReference type="Rhea" id="RHEA:11140"/>
        <dbReference type="ChEBI" id="CHEBI:58409"/>
        <dbReference type="ChEBI" id="CHEBI:58735"/>
        <dbReference type="EC" id="5.4.2.8"/>
    </reaction>
</comment>
<dbReference type="PANTHER" id="PTHR10466:SF0">
    <property type="entry name" value="PHOSPHOMANNOMUTASE"/>
    <property type="match status" value="1"/>
</dbReference>
<dbReference type="GO" id="GO:0046872">
    <property type="term" value="F:metal ion binding"/>
    <property type="evidence" value="ECO:0007669"/>
    <property type="project" value="UniProtKB-KW"/>
</dbReference>
<protein>
    <recommendedName>
        <fullName evidence="4">Phosphomannomutase</fullName>
        <ecNumber evidence="4">5.4.2.8</ecNumber>
    </recommendedName>
</protein>
<evidence type="ECO:0000313" key="5">
    <source>
        <dbReference type="EMBL" id="THH12079.1"/>
    </source>
</evidence>
<comment type="subunit">
    <text evidence="4">Homodimer.</text>
</comment>
<dbReference type="GO" id="GO:0004615">
    <property type="term" value="F:phosphomannomutase activity"/>
    <property type="evidence" value="ECO:0007669"/>
    <property type="project" value="UniProtKB-EC"/>
</dbReference>
<name>A0A4S4LJD1_9AGAM</name>
<dbReference type="GO" id="GO:0006013">
    <property type="term" value="P:mannose metabolic process"/>
    <property type="evidence" value="ECO:0007669"/>
    <property type="project" value="TreeGrafter"/>
</dbReference>
<evidence type="ECO:0000256" key="4">
    <source>
        <dbReference type="RuleBase" id="RU361118"/>
    </source>
</evidence>
<accession>A0A4S4LJD1</accession>
<dbReference type="EMBL" id="SGPK01000004">
    <property type="protein sequence ID" value="THH12079.1"/>
    <property type="molecule type" value="Genomic_DNA"/>
</dbReference>
<comment type="caution">
    <text evidence="5">The sequence shown here is derived from an EMBL/GenBank/DDBJ whole genome shotgun (WGS) entry which is preliminary data.</text>
</comment>
<evidence type="ECO:0000256" key="1">
    <source>
        <dbReference type="PIRSR" id="PIRSR605002-1"/>
    </source>
</evidence>
<sequence>MVSSDFADRKHKKLLLFDVDYTLSLPRRRISPDMVGLLHNLRKQVAIGFVSGSDLNKMQEQLADSGNNGTSFCPVHIRFTEVEIAQSSMISTSHSPRTASQLTG</sequence>
<keyword evidence="4" id="KW-0413">Isomerase</keyword>
<organism evidence="5 6">
    <name type="scientific">Phellinidium pouzarii</name>
    <dbReference type="NCBI Taxonomy" id="167371"/>
    <lineage>
        <taxon>Eukaryota</taxon>
        <taxon>Fungi</taxon>
        <taxon>Dikarya</taxon>
        <taxon>Basidiomycota</taxon>
        <taxon>Agaricomycotina</taxon>
        <taxon>Agaricomycetes</taxon>
        <taxon>Hymenochaetales</taxon>
        <taxon>Hymenochaetaceae</taxon>
        <taxon>Phellinidium</taxon>
    </lineage>
</organism>
<dbReference type="Pfam" id="PF03332">
    <property type="entry name" value="PMM"/>
    <property type="match status" value="1"/>
</dbReference>
<feature type="active site" description="Nucleophile" evidence="1">
    <location>
        <position position="18"/>
    </location>
</feature>
<dbReference type="SUPFAM" id="SSF56784">
    <property type="entry name" value="HAD-like"/>
    <property type="match status" value="1"/>
</dbReference>
<dbReference type="InterPro" id="IPR023214">
    <property type="entry name" value="HAD_sf"/>
</dbReference>
<dbReference type="OrthoDB" id="10264771at2759"/>